<comment type="caution">
    <text evidence="5">The sequence shown here is derived from an EMBL/GenBank/DDBJ whole genome shotgun (WGS) entry which is preliminary data.</text>
</comment>
<evidence type="ECO:0000256" key="2">
    <source>
        <dbReference type="ARBA" id="ARBA00023315"/>
    </source>
</evidence>
<dbReference type="PANTHER" id="PTHR42919">
    <property type="entry name" value="N-ALPHA-ACETYLTRANSFERASE"/>
    <property type="match status" value="1"/>
</dbReference>
<gene>
    <name evidence="4" type="ORF">EB03_02057</name>
    <name evidence="5" type="ORF">NCTC12204_00182</name>
</gene>
<dbReference type="PANTHER" id="PTHR42919:SF8">
    <property type="entry name" value="N-ALPHA-ACETYLTRANSFERASE 50"/>
    <property type="match status" value="1"/>
</dbReference>
<dbReference type="AlphaFoldDB" id="A0A1V8XAT7"/>
<dbReference type="GO" id="GO:0016747">
    <property type="term" value="F:acyltransferase activity, transferring groups other than amino-acyl groups"/>
    <property type="evidence" value="ECO:0007669"/>
    <property type="project" value="InterPro"/>
</dbReference>
<evidence type="ECO:0000313" key="4">
    <source>
        <dbReference type="EMBL" id="RBT67293.1"/>
    </source>
</evidence>
<dbReference type="Pfam" id="PF00583">
    <property type="entry name" value="Acetyltransf_1"/>
    <property type="match status" value="1"/>
</dbReference>
<name>A0A1V8XAT7_ENTHR</name>
<evidence type="ECO:0000259" key="3">
    <source>
        <dbReference type="PROSITE" id="PS51186"/>
    </source>
</evidence>
<dbReference type="GeneID" id="56786089"/>
<dbReference type="PROSITE" id="PS51186">
    <property type="entry name" value="GNAT"/>
    <property type="match status" value="1"/>
</dbReference>
<dbReference type="RefSeq" id="WP_010736856.1">
    <property type="nucleotide sequence ID" value="NZ_AP027299.1"/>
</dbReference>
<evidence type="ECO:0000313" key="7">
    <source>
        <dbReference type="Proteomes" id="UP000352698"/>
    </source>
</evidence>
<feature type="domain" description="N-acetyltransferase" evidence="3">
    <location>
        <begin position="2"/>
        <end position="163"/>
    </location>
</feature>
<evidence type="ECO:0000313" key="6">
    <source>
        <dbReference type="Proteomes" id="UP000253498"/>
    </source>
</evidence>
<dbReference type="InterPro" id="IPR000182">
    <property type="entry name" value="GNAT_dom"/>
</dbReference>
<proteinExistence type="predicted"/>
<evidence type="ECO:0000256" key="1">
    <source>
        <dbReference type="ARBA" id="ARBA00022679"/>
    </source>
</evidence>
<dbReference type="InterPro" id="IPR051556">
    <property type="entry name" value="N-term/lysine_N-AcTrnsfr"/>
</dbReference>
<evidence type="ECO:0000313" key="5">
    <source>
        <dbReference type="EMBL" id="VTQ58635.1"/>
    </source>
</evidence>
<dbReference type="STRING" id="1354.A6P53_00915"/>
<reference evidence="5 7" key="2">
    <citation type="submission" date="2019-05" db="EMBL/GenBank/DDBJ databases">
        <authorList>
            <consortium name="Pathogen Informatics"/>
        </authorList>
    </citation>
    <scope>NUCLEOTIDE SEQUENCE [LARGE SCALE GENOMIC DNA]</scope>
    <source>
        <strain evidence="5 7">NCTC12204</strain>
    </source>
</reference>
<dbReference type="Proteomes" id="UP000253498">
    <property type="component" value="Unassembled WGS sequence"/>
</dbReference>
<dbReference type="EMBL" id="CABEEP010000001">
    <property type="protein sequence ID" value="VTQ58635.1"/>
    <property type="molecule type" value="Genomic_DNA"/>
</dbReference>
<keyword evidence="1 5" id="KW-0808">Transferase</keyword>
<protein>
    <submittedName>
        <fullName evidence="5">N-acetyltransferase GCN5</fullName>
    </submittedName>
</protein>
<dbReference type="EMBL" id="LESJ01000006">
    <property type="protein sequence ID" value="RBT67293.1"/>
    <property type="molecule type" value="Genomic_DNA"/>
</dbReference>
<dbReference type="Proteomes" id="UP000352698">
    <property type="component" value="Unassembled WGS sequence"/>
</dbReference>
<sequence>MLEKVKVTSTEIDELVSVIKEVWPEAFVPIIGQAQVDYMLATYQSKQQIEKEVAEGVQYFLLKEQGQTVGYTAYEVIASKIYLSKLYLMNQFRGKGLTSALFQWYETIAREQGIKEIFLRVNQGNAQAIAVYLHQGFEMAGELISDIGQGFQMVDYQMKKRLA</sequence>
<keyword evidence="2" id="KW-0012">Acyltransferase</keyword>
<organism evidence="5 7">
    <name type="scientific">Enterococcus hirae</name>
    <dbReference type="NCBI Taxonomy" id="1354"/>
    <lineage>
        <taxon>Bacteria</taxon>
        <taxon>Bacillati</taxon>
        <taxon>Bacillota</taxon>
        <taxon>Bacilli</taxon>
        <taxon>Lactobacillales</taxon>
        <taxon>Enterococcaceae</taxon>
        <taxon>Enterococcus</taxon>
    </lineage>
</organism>
<dbReference type="InterPro" id="IPR016181">
    <property type="entry name" value="Acyl_CoA_acyltransferase"/>
</dbReference>
<accession>A0A1V8XAT7</accession>
<dbReference type="Gene3D" id="3.40.630.30">
    <property type="match status" value="1"/>
</dbReference>
<dbReference type="SUPFAM" id="SSF55729">
    <property type="entry name" value="Acyl-CoA N-acyltransferases (Nat)"/>
    <property type="match status" value="1"/>
</dbReference>
<reference evidence="4 6" key="1">
    <citation type="submission" date="2015-06" db="EMBL/GenBank/DDBJ databases">
        <title>The Genome Sequence of Enterococcus hirae 88EA1.</title>
        <authorList>
            <consortium name="The Broad Institute Genomics Platform"/>
            <consortium name="The Broad Institute Genome Sequencing Center for Infectious Disease"/>
            <person name="Earl A.M."/>
            <person name="Van Tyne D."/>
            <person name="Lebreton F."/>
            <person name="Saavedra J.T."/>
            <person name="Gilmore M.S."/>
            <person name="Manson McGuire A."/>
            <person name="Clock S."/>
            <person name="Crupain M."/>
            <person name="Rangan U."/>
            <person name="Young S."/>
            <person name="Abouelleil A."/>
            <person name="Cao P."/>
            <person name="Chapman S.B."/>
            <person name="Griggs A."/>
            <person name="Priest M."/>
            <person name="Shea T."/>
            <person name="Wortman J."/>
            <person name="Nusbaum C."/>
            <person name="Birren B."/>
        </authorList>
    </citation>
    <scope>NUCLEOTIDE SEQUENCE [LARGE SCALE GENOMIC DNA]</scope>
    <source>
        <strain evidence="4 6">88EA1</strain>
    </source>
</reference>
<dbReference type="CDD" id="cd04301">
    <property type="entry name" value="NAT_SF"/>
    <property type="match status" value="1"/>
</dbReference>